<gene>
    <name evidence="3" type="ORF">ACFS7Z_24020</name>
</gene>
<dbReference type="EMBL" id="JBHUOX010000029">
    <property type="protein sequence ID" value="MFD3003447.1"/>
    <property type="molecule type" value="Genomic_DNA"/>
</dbReference>
<dbReference type="RefSeq" id="WP_377490857.1">
    <property type="nucleotide sequence ID" value="NZ_JBHUOX010000029.1"/>
</dbReference>
<dbReference type="SUPFAM" id="SSF50998">
    <property type="entry name" value="Quinoprotein alcohol dehydrogenase-like"/>
    <property type="match status" value="3"/>
</dbReference>
<sequence>MKATLSYPVLQLLLYLLCMPAVAQQPTLEWAQRYNGLANTEDNAVSVFADEAGNSYVTGTSTGILPKMTTVKYSPSGERLWVVQFENNTVAIATALDNSGALYVTGISHDEYNNTDYTTIRYDAATGRQVWVQRYDGLAGFSDRPTAIAVDNQGGVYVTGHSYDESFVLGYATVRYDAVTGEETWTQRYNGNGPSSYYNQANAIAADNAGGIYVTGYSIGSDDGSSDYATVRYDAATGEETWVSRYGTGNFSEDQASAITVDMAGGVYVTGFSMGNGFSPDYATVRYDAASGGESWVSRYEGPNDSNDQATAIAADANGVYVTGSSSDGSSGSAYLTVRYHAATGEEAWSQAYEELNASNSARAIAVDGMGGVYVTGSSVNGVAAYATVRYDAATGELTWVSRYEGPNDSNDQATAIAADANGVYVTGFSGGDFATILYSAGSGAETWVQRFDQIGSTHDVALSVAVDEAGNSYVTGTSQGTILQITTVKYSASGEQLWAVQFESHSFAAAIAVDKSGGVYVTGSTYGGEFFSLDYVTVRYDAETGEQTWASLFGLPNSDDIVRAIAVDAGGVYVTGSSVTESFNTDYGTVRYDAVTGEQTWAQHFNGPASGEDQATAIAVDASGGVYVTGYSYVSDFNVDYGTVRYDAATGVQTWAQLYNGPTGGDDRATAIAADNQGGVYVAGSSNGSDGSYDYGTVRYDAASGVQTWASHYNAEDLSYEEAAAIAVDNGGGVYVTGSSYGDLSADYGTVRYDAATGEQTWAQLYNGPAGSDDRATAIAVDDQGSIFVTGRSYDESNGADYATLRYAAATGGQVWVERYNSSGSNADVAMDMALDSGGNPIVTGYSDGGADTGNDFLTLKYSQQDQCPDIAQAPVTGNAAAKIGTTGLVYTLANTGASSFHWSITDSGGNTFTGFSGQGTSSITVNWPSVPDFFKVSVSFGGPGGGCVVSTAVTYVHVYAPDAGFVTGSGWIESPAAPAYEFMQTSRRAHWSQVASYSKRNGEESQVQGATMLLLQAGSFTFRSTSYEPGSLVITGNRAYYSGRGTL</sequence>
<dbReference type="PANTHER" id="PTHR35580:SF1">
    <property type="entry name" value="PHYTASE-LIKE DOMAIN-CONTAINING PROTEIN"/>
    <property type="match status" value="1"/>
</dbReference>
<evidence type="ECO:0000313" key="3">
    <source>
        <dbReference type="EMBL" id="MFD3003447.1"/>
    </source>
</evidence>
<feature type="chain" id="PRO_5046598274" evidence="1">
    <location>
        <begin position="24"/>
        <end position="1049"/>
    </location>
</feature>
<accession>A0ABW6C2J9</accession>
<dbReference type="InterPro" id="IPR045829">
    <property type="entry name" value="PKD_6"/>
</dbReference>
<comment type="caution">
    <text evidence="3">The sequence shown here is derived from an EMBL/GenBank/DDBJ whole genome shotgun (WGS) entry which is preliminary data.</text>
</comment>
<dbReference type="InterPro" id="IPR011047">
    <property type="entry name" value="Quinoprotein_ADH-like_sf"/>
</dbReference>
<dbReference type="Pfam" id="PF06739">
    <property type="entry name" value="SBBP"/>
    <property type="match status" value="5"/>
</dbReference>
<dbReference type="PANTHER" id="PTHR35580">
    <property type="entry name" value="CELL SURFACE GLYCOPROTEIN (S-LAYER PROTEIN)-LIKE PROTEIN"/>
    <property type="match status" value="1"/>
</dbReference>
<reference evidence="4" key="1">
    <citation type="journal article" date="2019" name="Int. J. Syst. Evol. Microbiol.">
        <title>The Global Catalogue of Microorganisms (GCM) 10K type strain sequencing project: providing services to taxonomists for standard genome sequencing and annotation.</title>
        <authorList>
            <consortium name="The Broad Institute Genomics Platform"/>
            <consortium name="The Broad Institute Genome Sequencing Center for Infectious Disease"/>
            <person name="Wu L."/>
            <person name="Ma J."/>
        </authorList>
    </citation>
    <scope>NUCLEOTIDE SEQUENCE [LARGE SCALE GENOMIC DNA]</scope>
    <source>
        <strain evidence="4">KCTC 23984</strain>
    </source>
</reference>
<dbReference type="Gene3D" id="2.120.10.30">
    <property type="entry name" value="TolB, C-terminal domain"/>
    <property type="match status" value="2"/>
</dbReference>
<dbReference type="InterPro" id="IPR010620">
    <property type="entry name" value="SBBP_repeat"/>
</dbReference>
<dbReference type="Pfam" id="PF19408">
    <property type="entry name" value="PKD_6"/>
    <property type="match status" value="1"/>
</dbReference>
<protein>
    <submittedName>
        <fullName evidence="3">SBBP repeat-containing protein</fullName>
    </submittedName>
</protein>
<evidence type="ECO:0000313" key="4">
    <source>
        <dbReference type="Proteomes" id="UP001597641"/>
    </source>
</evidence>
<feature type="domain" description="PKD-like" evidence="2">
    <location>
        <begin position="874"/>
        <end position="939"/>
    </location>
</feature>
<dbReference type="Gene3D" id="2.130.10.10">
    <property type="entry name" value="YVTN repeat-like/Quinoprotein amine dehydrogenase"/>
    <property type="match status" value="1"/>
</dbReference>
<proteinExistence type="predicted"/>
<feature type="signal peptide" evidence="1">
    <location>
        <begin position="1"/>
        <end position="23"/>
    </location>
</feature>
<dbReference type="InterPro" id="IPR011042">
    <property type="entry name" value="6-blade_b-propeller_TolB-like"/>
</dbReference>
<feature type="non-terminal residue" evidence="3">
    <location>
        <position position="1049"/>
    </location>
</feature>
<organism evidence="3 4">
    <name type="scientific">Pontibacter toksunensis</name>
    <dbReference type="NCBI Taxonomy" id="1332631"/>
    <lineage>
        <taxon>Bacteria</taxon>
        <taxon>Pseudomonadati</taxon>
        <taxon>Bacteroidota</taxon>
        <taxon>Cytophagia</taxon>
        <taxon>Cytophagales</taxon>
        <taxon>Hymenobacteraceae</taxon>
        <taxon>Pontibacter</taxon>
    </lineage>
</organism>
<dbReference type="InterPro" id="IPR015943">
    <property type="entry name" value="WD40/YVTN_repeat-like_dom_sf"/>
</dbReference>
<evidence type="ECO:0000259" key="2">
    <source>
        <dbReference type="Pfam" id="PF19408"/>
    </source>
</evidence>
<dbReference type="InterPro" id="IPR052918">
    <property type="entry name" value="Motility_Chemotaxis_Reg"/>
</dbReference>
<evidence type="ECO:0000256" key="1">
    <source>
        <dbReference type="SAM" id="SignalP"/>
    </source>
</evidence>
<keyword evidence="4" id="KW-1185">Reference proteome</keyword>
<dbReference type="Proteomes" id="UP001597641">
    <property type="component" value="Unassembled WGS sequence"/>
</dbReference>
<name>A0ABW6C2J9_9BACT</name>
<keyword evidence="1" id="KW-0732">Signal</keyword>